<dbReference type="PANTHER" id="PTHR48098:SF3">
    <property type="entry name" value="IRON(III) ENTEROBACTIN ESTERASE"/>
    <property type="match status" value="1"/>
</dbReference>
<dbReference type="PANTHER" id="PTHR48098">
    <property type="entry name" value="ENTEROCHELIN ESTERASE-RELATED"/>
    <property type="match status" value="1"/>
</dbReference>
<dbReference type="InterPro" id="IPR050583">
    <property type="entry name" value="Mycobacterial_A85_antigen"/>
</dbReference>
<reference evidence="1 2" key="1">
    <citation type="journal article" date="2011" name="J. Bacteriol.">
        <title>Genome sequence of Brevibacillus laterosporus LMG 15441, a pathogen of invertebrates.</title>
        <authorList>
            <person name="Djukic M."/>
            <person name="Poehlein A."/>
            <person name="Thurmer A."/>
            <person name="Daniel R."/>
        </authorList>
    </citation>
    <scope>NUCLEOTIDE SEQUENCE [LARGE SCALE GENOMIC DNA]</scope>
    <source>
        <strain evidence="1 2">LMG 15441</strain>
    </source>
</reference>
<dbReference type="Pfam" id="PF00756">
    <property type="entry name" value="Esterase"/>
    <property type="match status" value="1"/>
</dbReference>
<dbReference type="SUPFAM" id="SSF53474">
    <property type="entry name" value="alpha/beta-Hydrolases"/>
    <property type="match status" value="1"/>
</dbReference>
<dbReference type="KEGG" id="blr:BRLA_c045890"/>
<dbReference type="InterPro" id="IPR029058">
    <property type="entry name" value="AB_hydrolase_fold"/>
</dbReference>
<dbReference type="InterPro" id="IPR000801">
    <property type="entry name" value="Esterase-like"/>
</dbReference>
<proteinExistence type="predicted"/>
<sequence length="244" mass="27878">MREVFVTETVGDREIMIYLPPTYEAGGSFPVVYVQDGSYLVLACMNLLEHLFITKELPEMIFVCIPPHNRNDEYTPWPAKALLSSYPDFGGKGAEYLSYVVHTLKPHVDSVYRTKAEAEYTGIIGGSFGGMISLYAAYLYPEVFGRIGLLSASLWFEGLLDFIRDHQIGSSKQRMYMYVGSLEGIYKNNIQANMVEYTYKAHEFLIRNGFPKEQLKLVVEEGGTHDELFFIKHFPQAMKWLFTS</sequence>
<dbReference type="EMBL" id="CP007806">
    <property type="protein sequence ID" value="AIG28853.1"/>
    <property type="molecule type" value="Genomic_DNA"/>
</dbReference>
<dbReference type="eggNOG" id="COG2819">
    <property type="taxonomic scope" value="Bacteria"/>
</dbReference>
<dbReference type="AlphaFoldDB" id="A0A075RCD0"/>
<dbReference type="Gene3D" id="3.40.50.1820">
    <property type="entry name" value="alpha/beta hydrolase"/>
    <property type="match status" value="1"/>
</dbReference>
<accession>A0A075RCD0</accession>
<evidence type="ECO:0000313" key="1">
    <source>
        <dbReference type="EMBL" id="AIG28853.1"/>
    </source>
</evidence>
<dbReference type="Proteomes" id="UP000005850">
    <property type="component" value="Chromosome"/>
</dbReference>
<dbReference type="STRING" id="1042163.BRLA_c045890"/>
<gene>
    <name evidence="1" type="ORF">BRLA_c045890</name>
</gene>
<organism evidence="1 2">
    <name type="scientific">Brevibacillus laterosporus LMG 15441</name>
    <dbReference type="NCBI Taxonomy" id="1042163"/>
    <lineage>
        <taxon>Bacteria</taxon>
        <taxon>Bacillati</taxon>
        <taxon>Bacillota</taxon>
        <taxon>Bacilli</taxon>
        <taxon>Bacillales</taxon>
        <taxon>Paenibacillaceae</taxon>
        <taxon>Brevibacillus</taxon>
    </lineage>
</organism>
<dbReference type="RefSeq" id="WP_003334074.1">
    <property type="nucleotide sequence ID" value="NZ_CP007806.1"/>
</dbReference>
<keyword evidence="2" id="KW-1185">Reference proteome</keyword>
<evidence type="ECO:0000313" key="2">
    <source>
        <dbReference type="Proteomes" id="UP000005850"/>
    </source>
</evidence>
<dbReference type="HOGENOM" id="CLU_039834_4_0_9"/>
<name>A0A075RCD0_BRELA</name>
<protein>
    <submittedName>
        <fullName evidence="1">Esterase</fullName>
    </submittedName>
</protein>